<dbReference type="RefSeq" id="WP_015988979.1">
    <property type="nucleotide sequence ID" value="NZ_NGNV01000011.1"/>
</dbReference>
<reference evidence="4 5" key="3">
    <citation type="submission" date="2017-09" db="EMBL/GenBank/DDBJ databases">
        <title>Tripartite evolution among Lactobacillus johnsonii, Lactobacillus taiwanensis, Lactobacillus reuteri and their rodent host.</title>
        <authorList>
            <person name="Wang T."/>
            <person name="Knowles S."/>
            <person name="Cheng C."/>
        </authorList>
    </citation>
    <scope>NUCLEOTIDE SEQUENCE [LARGE SCALE GENOMIC DNA]</scope>
    <source>
        <strain evidence="3 4">609q</strain>
        <strain evidence="2 5">609u</strain>
    </source>
</reference>
<gene>
    <name evidence="2" type="ORF">CBF53_04005</name>
    <name evidence="3" type="ORF">CBF70_04035</name>
</gene>
<dbReference type="InterPro" id="IPR056937">
    <property type="entry name" value="YqbQ/XkdQ"/>
</dbReference>
<evidence type="ECO:0000313" key="5">
    <source>
        <dbReference type="Proteomes" id="UP000216316"/>
    </source>
</evidence>
<evidence type="ECO:0000259" key="1">
    <source>
        <dbReference type="Pfam" id="PF24032"/>
    </source>
</evidence>
<evidence type="ECO:0000313" key="3">
    <source>
        <dbReference type="EMBL" id="OYR92195.1"/>
    </source>
</evidence>
<dbReference type="Proteomes" id="UP000216316">
    <property type="component" value="Unassembled WGS sequence"/>
</dbReference>
<reference evidence="2" key="2">
    <citation type="submission" date="2017-05" db="EMBL/GenBank/DDBJ databases">
        <authorList>
            <person name="Lin X.B."/>
            <person name="Stothard P."/>
            <person name="Tasseva G."/>
            <person name="Walter J."/>
        </authorList>
    </citation>
    <scope>NUCLEOTIDE SEQUENCE</scope>
    <source>
        <strain evidence="2">609u</strain>
    </source>
</reference>
<name>A0A256LFG9_9LACO</name>
<dbReference type="AlphaFoldDB" id="A0A256LFG9"/>
<dbReference type="EMBL" id="NGNV01000011">
    <property type="protein sequence ID" value="OYR88449.1"/>
    <property type="molecule type" value="Genomic_DNA"/>
</dbReference>
<evidence type="ECO:0000313" key="4">
    <source>
        <dbReference type="Proteomes" id="UP000215828"/>
    </source>
</evidence>
<sequence length="348" mass="38533">MITKLQILKHDNGGARIGVEIKDMVKNLKWVTDLNYSAGELTFDIVNGKDPIIPAMGAIVDFAWDNKDIFWGFVFSAECTSDTTVSVKAYDFERYLKSEGSVVFQSGTLGDRYSNVCRRFGVPFNIREQPNYRVPAEVCDGKTGFDMIKSAIDKTYAATGEMYCIVANHMIIELRRAPIPTRTLLVIDTQNTMSDYTYSESIDNAANVVQVVQKNTDNSQTKTATATSDTGDDPATTSFTIASARGNTIKTWGQIVKVVNAKNKANWAQMVQQANDELKKRNVSERKLTLDCIGDTSLIAGAGANVKIKDFGKTWTNCPILKATHNFGTDYTCSLEMKVGTKWQENSL</sequence>
<protein>
    <submittedName>
        <fullName evidence="3">Late control protein D</fullName>
    </submittedName>
</protein>
<accession>A0A256LFG9</accession>
<evidence type="ECO:0000313" key="2">
    <source>
        <dbReference type="EMBL" id="OYR88449.1"/>
    </source>
</evidence>
<dbReference type="EMBL" id="NGNX01000011">
    <property type="protein sequence ID" value="OYR92195.1"/>
    <property type="molecule type" value="Genomic_DNA"/>
</dbReference>
<dbReference type="Proteomes" id="UP000215828">
    <property type="component" value="Unassembled WGS sequence"/>
</dbReference>
<reference evidence="3 4" key="1">
    <citation type="submission" date="2017-04" db="EMBL/GenBank/DDBJ databases">
        <authorList>
            <person name="Afonso C.L."/>
            <person name="Miller P.J."/>
            <person name="Scott M.A."/>
            <person name="Spackman E."/>
            <person name="Goraichik I."/>
            <person name="Dimitrov K.M."/>
            <person name="Suarez D.L."/>
            <person name="Swayne D.E."/>
        </authorList>
    </citation>
    <scope>NUCLEOTIDE SEQUENCE [LARGE SCALE GENOMIC DNA]</scope>
    <source>
        <strain evidence="3 4">609q</strain>
    </source>
</reference>
<dbReference type="Pfam" id="PF24032">
    <property type="entry name" value="YQBQ"/>
    <property type="match status" value="1"/>
</dbReference>
<feature type="domain" description="YqbQ/XkdQ" evidence="1">
    <location>
        <begin position="29"/>
        <end position="338"/>
    </location>
</feature>
<proteinExistence type="predicted"/>
<comment type="caution">
    <text evidence="3">The sequence shown here is derived from an EMBL/GenBank/DDBJ whole genome shotgun (WGS) entry which is preliminary data.</text>
</comment>
<keyword evidence="5" id="KW-1185">Reference proteome</keyword>
<organism evidence="3 4">
    <name type="scientific">Lactobacillus taiwanensis</name>
    <dbReference type="NCBI Taxonomy" id="508451"/>
    <lineage>
        <taxon>Bacteria</taxon>
        <taxon>Bacillati</taxon>
        <taxon>Bacillota</taxon>
        <taxon>Bacilli</taxon>
        <taxon>Lactobacillales</taxon>
        <taxon>Lactobacillaceae</taxon>
        <taxon>Lactobacillus</taxon>
    </lineage>
</organism>